<dbReference type="EMBL" id="JARGDH010000002">
    <property type="protein sequence ID" value="KAL0275847.1"/>
    <property type="molecule type" value="Genomic_DNA"/>
</dbReference>
<name>A0AAW2I0I8_9NEOP</name>
<accession>A0AAW2I0I8</accession>
<evidence type="ECO:0000256" key="1">
    <source>
        <dbReference type="SAM" id="SignalP"/>
    </source>
</evidence>
<evidence type="ECO:0000313" key="2">
    <source>
        <dbReference type="EMBL" id="KAL0275847.1"/>
    </source>
</evidence>
<feature type="signal peptide" evidence="1">
    <location>
        <begin position="1"/>
        <end position="16"/>
    </location>
</feature>
<reference evidence="2" key="1">
    <citation type="journal article" date="2024" name="Gigascience">
        <title>Chromosome-level genome of the poultry shaft louse Menopon gallinae provides insight into the host-switching and adaptive evolution of parasitic lice.</title>
        <authorList>
            <person name="Xu Y."/>
            <person name="Ma L."/>
            <person name="Liu S."/>
            <person name="Liang Y."/>
            <person name="Liu Q."/>
            <person name="He Z."/>
            <person name="Tian L."/>
            <person name="Duan Y."/>
            <person name="Cai W."/>
            <person name="Li H."/>
            <person name="Song F."/>
        </authorList>
    </citation>
    <scope>NUCLEOTIDE SEQUENCE</scope>
    <source>
        <strain evidence="2">Cailab_2023a</strain>
    </source>
</reference>
<gene>
    <name evidence="2" type="ORF">PYX00_003574</name>
</gene>
<keyword evidence="1" id="KW-0732">Signal</keyword>
<proteinExistence type="predicted"/>
<organism evidence="2">
    <name type="scientific">Menopon gallinae</name>
    <name type="common">poultry shaft louse</name>
    <dbReference type="NCBI Taxonomy" id="328185"/>
    <lineage>
        <taxon>Eukaryota</taxon>
        <taxon>Metazoa</taxon>
        <taxon>Ecdysozoa</taxon>
        <taxon>Arthropoda</taxon>
        <taxon>Hexapoda</taxon>
        <taxon>Insecta</taxon>
        <taxon>Pterygota</taxon>
        <taxon>Neoptera</taxon>
        <taxon>Paraneoptera</taxon>
        <taxon>Psocodea</taxon>
        <taxon>Troctomorpha</taxon>
        <taxon>Phthiraptera</taxon>
        <taxon>Amblycera</taxon>
        <taxon>Menoponidae</taxon>
        <taxon>Menopon</taxon>
    </lineage>
</organism>
<feature type="chain" id="PRO_5043878739" description="Preproghrelin" evidence="1">
    <location>
        <begin position="17"/>
        <end position="114"/>
    </location>
</feature>
<comment type="caution">
    <text evidence="2">The sequence shown here is derived from an EMBL/GenBank/DDBJ whole genome shotgun (WGS) entry which is preliminary data.</text>
</comment>
<evidence type="ECO:0008006" key="3">
    <source>
        <dbReference type="Google" id="ProtNLM"/>
    </source>
</evidence>
<protein>
    <recommendedName>
        <fullName evidence="3">Preproghrelin</fullName>
    </recommendedName>
</protein>
<sequence length="114" mass="12103">MLKVLLLCAVVASASSFTLNGHAREKRTVMIPPQVLETLLPVLQKILPEEKLTTLQGLLVKAMLVPDPNNGGGDASSAEHSLVETLEEPAGASKFLSGGGLARIEEPYDGMLMH</sequence>
<dbReference type="AlphaFoldDB" id="A0AAW2I0I8"/>